<name>A0ABT0U918_9BACT</name>
<comment type="caution">
    <text evidence="2">The sequence shown here is derived from an EMBL/GenBank/DDBJ whole genome shotgun (WGS) entry which is preliminary data.</text>
</comment>
<gene>
    <name evidence="2" type="ORF">NB063_22365</name>
</gene>
<sequence>MWSEIKLTGMLNLLISLEHPIAREIGLGLIYGAALAVTLAQPRRFAPQTWCLVVIAGGYTTVSLWQSWDNPSTLCQTWVLAGLVCLCRSYEDIRLRAQNFTAKARQYSLWDLAILTAGFALFAAGVRQTQLAEREPVYWAGMIVIAGILPWCVIGLRIDNFKQSILRCTVSITAAAALVWVLSWAESTIVQPGRIGMKEAALRYGAMITAMMLPRLLHQLTRIPFTCPQRHVPNAAR</sequence>
<proteinExistence type="predicted"/>
<feature type="transmembrane region" description="Helical" evidence="1">
    <location>
        <begin position="165"/>
        <end position="185"/>
    </location>
</feature>
<dbReference type="Proteomes" id="UP001202961">
    <property type="component" value="Unassembled WGS sequence"/>
</dbReference>
<evidence type="ECO:0000256" key="1">
    <source>
        <dbReference type="SAM" id="Phobius"/>
    </source>
</evidence>
<evidence type="ECO:0000313" key="3">
    <source>
        <dbReference type="Proteomes" id="UP001202961"/>
    </source>
</evidence>
<keyword evidence="1" id="KW-0472">Membrane</keyword>
<organism evidence="2 3">
    <name type="scientific">Aporhodopirellula aestuarii</name>
    <dbReference type="NCBI Taxonomy" id="2950107"/>
    <lineage>
        <taxon>Bacteria</taxon>
        <taxon>Pseudomonadati</taxon>
        <taxon>Planctomycetota</taxon>
        <taxon>Planctomycetia</taxon>
        <taxon>Pirellulales</taxon>
        <taxon>Pirellulaceae</taxon>
        <taxon>Aporhodopirellula</taxon>
    </lineage>
</organism>
<protein>
    <submittedName>
        <fullName evidence="2">Uncharacterized protein</fullName>
    </submittedName>
</protein>
<feature type="transmembrane region" description="Helical" evidence="1">
    <location>
        <begin position="20"/>
        <end position="40"/>
    </location>
</feature>
<evidence type="ECO:0000313" key="2">
    <source>
        <dbReference type="EMBL" id="MCM2373366.1"/>
    </source>
</evidence>
<reference evidence="2 3" key="1">
    <citation type="journal article" date="2022" name="Syst. Appl. Microbiol.">
        <title>Rhodopirellula aestuarii sp. nov., a novel member of the genus Rhodopirellula isolated from brackish sediments collected in the Tagus River estuary, Portugal.</title>
        <authorList>
            <person name="Vitorino I.R."/>
            <person name="Klimek D."/>
            <person name="Calusinska M."/>
            <person name="Lobo-da-Cunha A."/>
            <person name="Vasconcelos V."/>
            <person name="Lage O.M."/>
        </authorList>
    </citation>
    <scope>NUCLEOTIDE SEQUENCE [LARGE SCALE GENOMIC DNA]</scope>
    <source>
        <strain evidence="2 3">ICT_H3.1</strain>
    </source>
</reference>
<keyword evidence="3" id="KW-1185">Reference proteome</keyword>
<feature type="transmembrane region" description="Helical" evidence="1">
    <location>
        <begin position="107"/>
        <end position="126"/>
    </location>
</feature>
<accession>A0ABT0U918</accession>
<keyword evidence="1" id="KW-1133">Transmembrane helix</keyword>
<keyword evidence="1" id="KW-0812">Transmembrane</keyword>
<feature type="transmembrane region" description="Helical" evidence="1">
    <location>
        <begin position="138"/>
        <end position="158"/>
    </location>
</feature>
<dbReference type="EMBL" id="JAMQBK010000060">
    <property type="protein sequence ID" value="MCM2373366.1"/>
    <property type="molecule type" value="Genomic_DNA"/>
</dbReference>